<dbReference type="EMBL" id="JAWWNJ010000006">
    <property type="protein sequence ID" value="KAK7054037.1"/>
    <property type="molecule type" value="Genomic_DNA"/>
</dbReference>
<proteinExistence type="predicted"/>
<protein>
    <submittedName>
        <fullName evidence="2">Uncharacterized protein</fullName>
    </submittedName>
</protein>
<feature type="region of interest" description="Disordered" evidence="1">
    <location>
        <begin position="95"/>
        <end position="152"/>
    </location>
</feature>
<feature type="compositionally biased region" description="Acidic residues" evidence="1">
    <location>
        <begin position="95"/>
        <end position="115"/>
    </location>
</feature>
<evidence type="ECO:0000313" key="3">
    <source>
        <dbReference type="Proteomes" id="UP001362999"/>
    </source>
</evidence>
<sequence>MENSAADRHNVLIRFLSTLRKFASSHPEIGDGLCHRRNDFHQQFSFLADQINTYPATVFAYNTYDDSANMRTLESMFEDFEQESYIEENAYMYDSEAEEDEDNEDEDEDEYEEGDTTILAPPASQLLSKSTLPPEPEDSPSPPSSVNPPIESQATAKDSDLVSLPALLGVETPKAVVGEEMEELVLLYGLASRMDNFLRGRGSPTDNFSSIELASALREQPNATNRADELDGDVESQAAPGHIVTEILKIVDSRSGSTPVSRIARLETTTIDDTYIQRLFDFETETLLRKYLGFGLKLALQPRRTPQETVEGTVLPLVQLWRQLREEGCLFGIAYSDKFVVLAFKDLRNPKRLYLSRSHSTRLVDSEESAESSHMDSGVYAMFNLMRIAIGSEYSDEFLRQLHEEMDEQGNLVPVHWRDIERVGVDLPSKVEGAVANVREGTFGVAYYDHAGSTQEALRPAEDEEEESSVEELLLADSDTELLQ</sequence>
<keyword evidence="3" id="KW-1185">Reference proteome</keyword>
<evidence type="ECO:0000256" key="1">
    <source>
        <dbReference type="SAM" id="MobiDB-lite"/>
    </source>
</evidence>
<reference evidence="2 3" key="1">
    <citation type="journal article" date="2024" name="J Genomics">
        <title>Draft genome sequencing and assembly of Favolaschia claudopus CIRM-BRFM 2984 isolated from oak limbs.</title>
        <authorList>
            <person name="Navarro D."/>
            <person name="Drula E."/>
            <person name="Chaduli D."/>
            <person name="Cazenave R."/>
            <person name="Ahrendt S."/>
            <person name="Wang J."/>
            <person name="Lipzen A."/>
            <person name="Daum C."/>
            <person name="Barry K."/>
            <person name="Grigoriev I.V."/>
            <person name="Favel A."/>
            <person name="Rosso M.N."/>
            <person name="Martin F."/>
        </authorList>
    </citation>
    <scope>NUCLEOTIDE SEQUENCE [LARGE SCALE GENOMIC DNA]</scope>
    <source>
        <strain evidence="2 3">CIRM-BRFM 2984</strain>
    </source>
</reference>
<gene>
    <name evidence="2" type="ORF">R3P38DRAFT_3171531</name>
</gene>
<organism evidence="2 3">
    <name type="scientific">Favolaschia claudopus</name>
    <dbReference type="NCBI Taxonomy" id="2862362"/>
    <lineage>
        <taxon>Eukaryota</taxon>
        <taxon>Fungi</taxon>
        <taxon>Dikarya</taxon>
        <taxon>Basidiomycota</taxon>
        <taxon>Agaricomycotina</taxon>
        <taxon>Agaricomycetes</taxon>
        <taxon>Agaricomycetidae</taxon>
        <taxon>Agaricales</taxon>
        <taxon>Marasmiineae</taxon>
        <taxon>Mycenaceae</taxon>
        <taxon>Favolaschia</taxon>
    </lineage>
</organism>
<accession>A0AAW0DU52</accession>
<dbReference type="Proteomes" id="UP001362999">
    <property type="component" value="Unassembled WGS sequence"/>
</dbReference>
<evidence type="ECO:0000313" key="2">
    <source>
        <dbReference type="EMBL" id="KAK7054037.1"/>
    </source>
</evidence>
<feature type="region of interest" description="Disordered" evidence="1">
    <location>
        <begin position="454"/>
        <end position="484"/>
    </location>
</feature>
<comment type="caution">
    <text evidence="2">The sequence shown here is derived from an EMBL/GenBank/DDBJ whole genome shotgun (WGS) entry which is preliminary data.</text>
</comment>
<name>A0AAW0DU52_9AGAR</name>
<dbReference type="AlphaFoldDB" id="A0AAW0DU52"/>